<keyword evidence="5" id="KW-0592">Phosphate transport</keyword>
<evidence type="ECO:0000256" key="7">
    <source>
        <dbReference type="ARBA" id="ARBA00023139"/>
    </source>
</evidence>
<keyword evidence="5" id="KW-0813">Transport</keyword>
<dbReference type="SUPFAM" id="SSF53850">
    <property type="entry name" value="Periplasmic binding protein-like II"/>
    <property type="match status" value="1"/>
</dbReference>
<dbReference type="EMBL" id="PIUK01000016">
    <property type="protein sequence ID" value="MBY6275211.1"/>
    <property type="molecule type" value="Genomic_DNA"/>
</dbReference>
<evidence type="ECO:0000313" key="11">
    <source>
        <dbReference type="Proteomes" id="UP000732377"/>
    </source>
</evidence>
<evidence type="ECO:0000313" key="10">
    <source>
        <dbReference type="EMBL" id="MBY6275211.1"/>
    </source>
</evidence>
<keyword evidence="7" id="KW-0564">Palmitate</keyword>
<dbReference type="OMA" id="GTSMIGM"/>
<dbReference type="InterPro" id="IPR024370">
    <property type="entry name" value="PBP_domain"/>
</dbReference>
<evidence type="ECO:0000256" key="5">
    <source>
        <dbReference type="ARBA" id="ARBA00022592"/>
    </source>
</evidence>
<evidence type="ECO:0000256" key="1">
    <source>
        <dbReference type="ARBA" id="ARBA00002841"/>
    </source>
</evidence>
<comment type="similarity">
    <text evidence="3">Belongs to the PstS family.</text>
</comment>
<dbReference type="RefSeq" id="WP_011194370.1">
    <property type="nucleotide sequence ID" value="NZ_JACSIR010000032.1"/>
</dbReference>
<dbReference type="CDD" id="cd13653">
    <property type="entry name" value="PBP2_phosphate_like_1"/>
    <property type="match status" value="1"/>
</dbReference>
<sequence length="259" mass="26867">MRVRVKPLTLVVALAAALLVGCGRPSVGLRIAGSTSLQPLAEMLAEGYRAAGGARVSTQGVGSTAGLQALRSGVADLATVSRRLTPEEMREGFQAHVIAWDVLAIAVHPSNSVDGLTLAELRRLFAGEIRDWAQLGGTAGRVHLISREAGSGSRQAFRELVGPIHPLAAVQNTNGAIRLAVRNDPAAVGYLSLGVARAGGVKLLRIDGYLPGEPGYPLVRPLSLVTLGPPAGEARAFLAYALSPAGQKLVADEGMLPVR</sequence>
<dbReference type="PANTHER" id="PTHR30570">
    <property type="entry name" value="PERIPLASMIC PHOSPHATE BINDING COMPONENT OF PHOSPHATE ABC TRANSPORTER"/>
    <property type="match status" value="1"/>
</dbReference>
<organism evidence="10 11">
    <name type="scientific">Symbiobacterium thermophilum</name>
    <dbReference type="NCBI Taxonomy" id="2734"/>
    <lineage>
        <taxon>Bacteria</taxon>
        <taxon>Bacillati</taxon>
        <taxon>Bacillota</taxon>
        <taxon>Clostridia</taxon>
        <taxon>Eubacteriales</taxon>
        <taxon>Symbiobacteriaceae</taxon>
        <taxon>Symbiobacterium</taxon>
    </lineage>
</organism>
<dbReference type="Pfam" id="PF12849">
    <property type="entry name" value="PBP_like_2"/>
    <property type="match status" value="1"/>
</dbReference>
<reference evidence="10" key="1">
    <citation type="submission" date="2017-11" db="EMBL/GenBank/DDBJ databases">
        <title>Three new genomes from thermophilic consortium.</title>
        <authorList>
            <person name="Quaggio R."/>
            <person name="Amgarten D."/>
            <person name="Setubal J.C."/>
        </authorList>
    </citation>
    <scope>NUCLEOTIDE SEQUENCE</scope>
    <source>
        <strain evidence="10">ZCTH01-B2</strain>
    </source>
</reference>
<dbReference type="PANTHER" id="PTHR30570:SF1">
    <property type="entry name" value="PHOSPHATE-BINDING PROTEIN PSTS"/>
    <property type="match status" value="1"/>
</dbReference>
<evidence type="ECO:0000256" key="3">
    <source>
        <dbReference type="ARBA" id="ARBA00008725"/>
    </source>
</evidence>
<gene>
    <name evidence="10" type="ORF">CWE10_03195</name>
</gene>
<dbReference type="GO" id="GO:0005886">
    <property type="term" value="C:plasma membrane"/>
    <property type="evidence" value="ECO:0007669"/>
    <property type="project" value="UniProtKB-SubCell"/>
</dbReference>
<evidence type="ECO:0000256" key="2">
    <source>
        <dbReference type="ARBA" id="ARBA00004193"/>
    </source>
</evidence>
<keyword evidence="8" id="KW-0449">Lipoprotein</keyword>
<evidence type="ECO:0000256" key="6">
    <source>
        <dbReference type="ARBA" id="ARBA00022729"/>
    </source>
</evidence>
<comment type="subunit">
    <text evidence="4">The complex is composed of two ATP-binding proteins (PstB), two transmembrane proteins (PstC and PstA) and a solute-binding protein (PstS).</text>
</comment>
<dbReference type="Proteomes" id="UP000732377">
    <property type="component" value="Unassembled WGS sequence"/>
</dbReference>
<comment type="subcellular location">
    <subcellularLocation>
        <location evidence="2">Cell membrane</location>
        <topology evidence="2">Lipid-anchor</topology>
    </subcellularLocation>
</comment>
<proteinExistence type="inferred from homology"/>
<feature type="domain" description="PBP" evidence="9">
    <location>
        <begin position="29"/>
        <end position="244"/>
    </location>
</feature>
<comment type="function">
    <text evidence="1">Part of the ABC transporter complex PstSACB involved in phosphate import.</text>
</comment>
<protein>
    <submittedName>
        <fullName evidence="10">Phosphate-binding protein</fullName>
    </submittedName>
</protein>
<dbReference type="GO" id="GO:0006817">
    <property type="term" value="P:phosphate ion transport"/>
    <property type="evidence" value="ECO:0007669"/>
    <property type="project" value="UniProtKB-KW"/>
</dbReference>
<name>A0A953LGF3_SYMTR</name>
<evidence type="ECO:0000256" key="4">
    <source>
        <dbReference type="ARBA" id="ARBA00011529"/>
    </source>
</evidence>
<dbReference type="PROSITE" id="PS51257">
    <property type="entry name" value="PROKAR_LIPOPROTEIN"/>
    <property type="match status" value="1"/>
</dbReference>
<accession>A0A953LGF3</accession>
<dbReference type="Gene3D" id="3.40.190.10">
    <property type="entry name" value="Periplasmic binding protein-like II"/>
    <property type="match status" value="2"/>
</dbReference>
<comment type="caution">
    <text evidence="10">The sequence shown here is derived from an EMBL/GenBank/DDBJ whole genome shotgun (WGS) entry which is preliminary data.</text>
</comment>
<evidence type="ECO:0000256" key="8">
    <source>
        <dbReference type="ARBA" id="ARBA00023288"/>
    </source>
</evidence>
<keyword evidence="6" id="KW-0732">Signal</keyword>
<dbReference type="InterPro" id="IPR050811">
    <property type="entry name" value="Phosphate_ABC_transporter"/>
</dbReference>
<evidence type="ECO:0000259" key="9">
    <source>
        <dbReference type="Pfam" id="PF12849"/>
    </source>
</evidence>
<dbReference type="AlphaFoldDB" id="A0A953LGF3"/>